<reference evidence="1 2" key="1">
    <citation type="journal article" date="2016" name="Front. Microbiol.">
        <title>High-Level Heat Resistance of Spores of Bacillus amyloliquefaciens and Bacillus licheniformis Results from the Presence of a spoVA Operon in a Tn1546 Transposon.</title>
        <authorList>
            <person name="Berendsen E.M."/>
            <person name="Koning R.A."/>
            <person name="Boekhorst J."/>
            <person name="de Jong A."/>
            <person name="Kuipers O.P."/>
            <person name="Wells-Bennik M.H."/>
        </authorList>
    </citation>
    <scope>NUCLEOTIDE SEQUENCE [LARGE SCALE GENOMIC DNA]</scope>
    <source>
        <strain evidence="1 2">B4121</strain>
    </source>
</reference>
<proteinExistence type="predicted"/>
<dbReference type="Proteomes" id="UP000185604">
    <property type="component" value="Unassembled WGS sequence"/>
</dbReference>
<evidence type="ECO:0000313" key="1">
    <source>
        <dbReference type="EMBL" id="OLF91115.1"/>
    </source>
</evidence>
<name>A0A7Z0WX25_9BACI</name>
<dbReference type="InterPro" id="IPR020372">
    <property type="entry name" value="Competence_ComGG"/>
</dbReference>
<dbReference type="RefSeq" id="WP_025811163.1">
    <property type="nucleotide sequence ID" value="NZ_AP023088.1"/>
</dbReference>
<dbReference type="GeneID" id="56672331"/>
<dbReference type="AlphaFoldDB" id="A0A7Z0WX25"/>
<evidence type="ECO:0000313" key="2">
    <source>
        <dbReference type="Proteomes" id="UP000185604"/>
    </source>
</evidence>
<dbReference type="Pfam" id="PF14173">
    <property type="entry name" value="ComGG"/>
    <property type="match status" value="1"/>
</dbReference>
<organism evidence="1 2">
    <name type="scientific">Bacillus paralicheniformis</name>
    <dbReference type="NCBI Taxonomy" id="1648923"/>
    <lineage>
        <taxon>Bacteria</taxon>
        <taxon>Bacillati</taxon>
        <taxon>Bacillota</taxon>
        <taxon>Bacilli</taxon>
        <taxon>Bacillales</taxon>
        <taxon>Bacillaceae</taxon>
        <taxon>Bacillus</taxon>
    </lineage>
</organism>
<sequence length="121" mass="13762">MKNSKGFIYPAAVFTAVICMLCAGHSAVLLTNQRMFAQQTKEFHIQQNLLQNGMLHALSHIHEETKEKIQKQHGLISYTVNPAHQRLKRVKIEVTTASGTGTSAEFQYDLSTKKITQWKEY</sequence>
<protein>
    <submittedName>
        <fullName evidence="1">Late competence protein ComGG</fullName>
    </submittedName>
</protein>
<comment type="caution">
    <text evidence="1">The sequence shown here is derived from an EMBL/GenBank/DDBJ whole genome shotgun (WGS) entry which is preliminary data.</text>
</comment>
<accession>A0A7Z0WX25</accession>
<dbReference type="EMBL" id="LKPO01000019">
    <property type="protein sequence ID" value="OLF91115.1"/>
    <property type="molecule type" value="Genomic_DNA"/>
</dbReference>
<gene>
    <name evidence="1" type="ORF">B4121_2593</name>
</gene>